<dbReference type="PANTHER" id="PTHR36456:SF1">
    <property type="entry name" value="UPF0232 PROTEIN SCO3875"/>
    <property type="match status" value="1"/>
</dbReference>
<name>D7GHD8_PROFC</name>
<organism evidence="2 3">
    <name type="scientific">Propionibacterium freudenreichii subsp. shermanii (strain ATCC 9614 / DSM 4902 / CIP 103027 / NCIMB 8099 / CIRM-BIA1)</name>
    <dbReference type="NCBI Taxonomy" id="754252"/>
    <lineage>
        <taxon>Bacteria</taxon>
        <taxon>Bacillati</taxon>
        <taxon>Actinomycetota</taxon>
        <taxon>Actinomycetes</taxon>
        <taxon>Propionibacteriales</taxon>
        <taxon>Propionibacteriaceae</taxon>
        <taxon>Propionibacterium</taxon>
    </lineage>
</organism>
<evidence type="ECO:0000256" key="1">
    <source>
        <dbReference type="SAM" id="MobiDB-lite"/>
    </source>
</evidence>
<evidence type="ECO:0000313" key="3">
    <source>
        <dbReference type="Proteomes" id="UP000000936"/>
    </source>
</evidence>
<dbReference type="PANTHER" id="PTHR36456">
    <property type="entry name" value="UPF0232 PROTEIN SCO3875"/>
    <property type="match status" value="1"/>
</dbReference>
<dbReference type="AlphaFoldDB" id="D7GHD8"/>
<accession>D7GHD8</accession>
<feature type="compositionally biased region" description="Basic residues" evidence="1">
    <location>
        <begin position="144"/>
        <end position="156"/>
    </location>
</feature>
<dbReference type="Proteomes" id="UP000000936">
    <property type="component" value="Chromosome"/>
</dbReference>
<feature type="compositionally biased region" description="Pro residues" evidence="1">
    <location>
        <begin position="56"/>
        <end position="68"/>
    </location>
</feature>
<protein>
    <submittedName>
        <fullName evidence="2">Uncharacterized protein</fullName>
    </submittedName>
</protein>
<feature type="region of interest" description="Disordered" evidence="1">
    <location>
        <begin position="267"/>
        <end position="287"/>
    </location>
</feature>
<dbReference type="Pfam" id="PF05258">
    <property type="entry name" value="DciA"/>
    <property type="match status" value="1"/>
</dbReference>
<feature type="compositionally biased region" description="Basic and acidic residues" evidence="1">
    <location>
        <begin position="157"/>
        <end position="172"/>
    </location>
</feature>
<evidence type="ECO:0000313" key="2">
    <source>
        <dbReference type="EMBL" id="CBL55510.1"/>
    </source>
</evidence>
<dbReference type="STRING" id="754252.PFREUD_00100"/>
<feature type="compositionally biased region" description="Low complexity" evidence="1">
    <location>
        <begin position="100"/>
        <end position="113"/>
    </location>
</feature>
<gene>
    <name evidence="2" type="ordered locus">PFREUD_00100</name>
</gene>
<dbReference type="HOGENOM" id="CLU_969302_0_0_11"/>
<sequence length="287" mass="31201">MRRAPPGRVFRSCPQPCPQALSTGLWTMTERERHPGEAPMPWGDGLPPWQRDQEAPPEPPDPTPPDPILPDSTEPVSTGPDPAEDDPASSGSSNGERWDPSGGDPSAGGPDEGALPDDHDPEGFEVATSVAHQLSGMLPPARLGPRKKGRKRRRRARLFDEERSGAGPDVRDPQAVGSAMEKLVNERGWRTQLGLRLIVGRWAELVGPTNAAHSRPESYRDRVLVVRAESSTWASALRLLAPQLVAELNRRLGDGSVIRVDVRGPAAPSWRHGRRTVNGRGPRDTYG</sequence>
<reference evidence="2 3" key="1">
    <citation type="journal article" date="2010" name="PLoS ONE">
        <title>The complete genome of Propionibacterium freudenreichii CIRM-BIA1, a hardy actinobacterium with food and probiotic applications.</title>
        <authorList>
            <person name="Falentin H."/>
            <person name="Deutsch S.M."/>
            <person name="Jan G."/>
            <person name="Loux V."/>
            <person name="Thierry A."/>
            <person name="Parayre S."/>
            <person name="Maillard M.B."/>
            <person name="Dherbecourt J."/>
            <person name="Cousin F.J."/>
            <person name="Jardin J."/>
            <person name="Siguier P."/>
            <person name="Couloux A."/>
            <person name="Barbe V."/>
            <person name="Vacherie B."/>
            <person name="Wincker P."/>
            <person name="Gibrat J.F."/>
            <person name="Gaillardin C."/>
            <person name="Lortal S."/>
        </authorList>
    </citation>
    <scope>NUCLEOTIDE SEQUENCE [LARGE SCALE GENOMIC DNA]</scope>
    <source>
        <strain evidence="3">ATCC 9614 / DSM 4902 / CIP 103027 / NCIMB 8099 / CIRM-BIA1</strain>
    </source>
</reference>
<dbReference type="InterPro" id="IPR007922">
    <property type="entry name" value="DciA-like"/>
</dbReference>
<keyword evidence="3" id="KW-1185">Reference proteome</keyword>
<dbReference type="eggNOG" id="COG5512">
    <property type="taxonomic scope" value="Bacteria"/>
</dbReference>
<proteinExistence type="predicted"/>
<dbReference type="KEGG" id="pfr:PFREUD_00100"/>
<dbReference type="EMBL" id="FN806773">
    <property type="protein sequence ID" value="CBL55510.1"/>
    <property type="molecule type" value="Genomic_DNA"/>
</dbReference>
<feature type="region of interest" description="Disordered" evidence="1">
    <location>
        <begin position="1"/>
        <end position="175"/>
    </location>
</feature>